<dbReference type="GO" id="GO:0035869">
    <property type="term" value="C:ciliary transition zone"/>
    <property type="evidence" value="ECO:0007669"/>
    <property type="project" value="TreeGrafter"/>
</dbReference>
<feature type="coiled-coil region" evidence="8">
    <location>
        <begin position="1900"/>
        <end position="2088"/>
    </location>
</feature>
<evidence type="ECO:0000256" key="4">
    <source>
        <dbReference type="ARBA" id="ARBA00022794"/>
    </source>
</evidence>
<comment type="caution">
    <text evidence="11">The sequence shown here is derived from an EMBL/GenBank/DDBJ whole genome shotgun (WGS) entry which is preliminary data.</text>
</comment>
<evidence type="ECO:0000256" key="7">
    <source>
        <dbReference type="ARBA" id="ARBA00023273"/>
    </source>
</evidence>
<feature type="coiled-coil region" evidence="8">
    <location>
        <begin position="1126"/>
        <end position="1167"/>
    </location>
</feature>
<evidence type="ECO:0000256" key="8">
    <source>
        <dbReference type="SAM" id="Coils"/>
    </source>
</evidence>
<feature type="coiled-coil region" evidence="8">
    <location>
        <begin position="685"/>
        <end position="740"/>
    </location>
</feature>
<accession>A0A553N9A9</accession>
<dbReference type="STRING" id="6832.A0A553N9A9"/>
<evidence type="ECO:0000259" key="10">
    <source>
        <dbReference type="Pfam" id="PF16574"/>
    </source>
</evidence>
<feature type="coiled-coil region" evidence="8">
    <location>
        <begin position="396"/>
        <end position="496"/>
    </location>
</feature>
<dbReference type="PANTHER" id="PTHR18879">
    <property type="entry name" value="CENTROSOMAL PROTEIN OF 290 KDA"/>
    <property type="match status" value="1"/>
</dbReference>
<dbReference type="EMBL" id="VCGU01000459">
    <property type="protein sequence ID" value="TRY62027.1"/>
    <property type="molecule type" value="Genomic_DNA"/>
</dbReference>
<keyword evidence="4" id="KW-0970">Cilium biogenesis/degradation</keyword>
<feature type="coiled-coil region" evidence="8">
    <location>
        <begin position="1367"/>
        <end position="1401"/>
    </location>
</feature>
<feature type="coiled-coil region" evidence="8">
    <location>
        <begin position="1047"/>
        <end position="1102"/>
    </location>
</feature>
<evidence type="ECO:0000256" key="3">
    <source>
        <dbReference type="ARBA" id="ARBA00022490"/>
    </source>
</evidence>
<feature type="region of interest" description="Disordered" evidence="9">
    <location>
        <begin position="1"/>
        <end position="42"/>
    </location>
</feature>
<keyword evidence="12" id="KW-1185">Reference proteome</keyword>
<dbReference type="OrthoDB" id="6381306at2759"/>
<feature type="coiled-coil region" evidence="8">
    <location>
        <begin position="840"/>
        <end position="867"/>
    </location>
</feature>
<dbReference type="Pfam" id="PF16574">
    <property type="entry name" value="CEP209_CC5"/>
    <property type="match status" value="1"/>
</dbReference>
<dbReference type="InterPro" id="IPR032321">
    <property type="entry name" value="Cep209_CC5"/>
</dbReference>
<evidence type="ECO:0000256" key="2">
    <source>
        <dbReference type="ARBA" id="ARBA00004300"/>
    </source>
</evidence>
<name>A0A553N9A9_TIGCA</name>
<feature type="coiled-coil region" evidence="8">
    <location>
        <begin position="1459"/>
        <end position="1493"/>
    </location>
</feature>
<feature type="region of interest" description="Disordered" evidence="9">
    <location>
        <begin position="497"/>
        <end position="517"/>
    </location>
</feature>
<comment type="subcellular location">
    <subcellularLocation>
        <location evidence="1">Cytoplasm</location>
        <location evidence="1">Cytoskeleton</location>
        <location evidence="1">Cilium basal body</location>
    </subcellularLocation>
    <subcellularLocation>
        <location evidence="2">Cytoplasm</location>
        <location evidence="2">Cytoskeleton</location>
        <location evidence="2">Microtubule organizing center</location>
        <location evidence="2">Centrosome</location>
    </subcellularLocation>
</comment>
<evidence type="ECO:0000313" key="11">
    <source>
        <dbReference type="EMBL" id="TRY62027.1"/>
    </source>
</evidence>
<feature type="coiled-coil region" evidence="8">
    <location>
        <begin position="528"/>
        <end position="555"/>
    </location>
</feature>
<dbReference type="InterPro" id="IPR026201">
    <property type="entry name" value="Cep290"/>
</dbReference>
<feature type="compositionally biased region" description="Polar residues" evidence="9">
    <location>
        <begin position="25"/>
        <end position="34"/>
    </location>
</feature>
<feature type="domain" description="Centrosomal protein of 290kDa coiled-coil region" evidence="10">
    <location>
        <begin position="1286"/>
        <end position="1410"/>
    </location>
</feature>
<feature type="coiled-coil region" evidence="8">
    <location>
        <begin position="1285"/>
        <end position="1326"/>
    </location>
</feature>
<evidence type="ECO:0000256" key="5">
    <source>
        <dbReference type="ARBA" id="ARBA00023054"/>
    </source>
</evidence>
<dbReference type="GO" id="GO:1905515">
    <property type="term" value="P:non-motile cilium assembly"/>
    <property type="evidence" value="ECO:0007669"/>
    <property type="project" value="TreeGrafter"/>
</dbReference>
<feature type="coiled-coil region" evidence="8">
    <location>
        <begin position="787"/>
        <end position="814"/>
    </location>
</feature>
<evidence type="ECO:0000256" key="1">
    <source>
        <dbReference type="ARBA" id="ARBA00004120"/>
    </source>
</evidence>
<dbReference type="GO" id="GO:1905349">
    <property type="term" value="P:ciliary transition zone assembly"/>
    <property type="evidence" value="ECO:0007669"/>
    <property type="project" value="TreeGrafter"/>
</dbReference>
<feature type="coiled-coil region" evidence="8">
    <location>
        <begin position="1534"/>
        <end position="1568"/>
    </location>
</feature>
<protein>
    <recommendedName>
        <fullName evidence="10">Centrosomal protein of 290kDa coiled-coil region domain-containing protein</fullName>
    </recommendedName>
</protein>
<organism evidence="11 12">
    <name type="scientific">Tigriopus californicus</name>
    <name type="common">Marine copepod</name>
    <dbReference type="NCBI Taxonomy" id="6832"/>
    <lineage>
        <taxon>Eukaryota</taxon>
        <taxon>Metazoa</taxon>
        <taxon>Ecdysozoa</taxon>
        <taxon>Arthropoda</taxon>
        <taxon>Crustacea</taxon>
        <taxon>Multicrustacea</taxon>
        <taxon>Hexanauplia</taxon>
        <taxon>Copepoda</taxon>
        <taxon>Harpacticoida</taxon>
        <taxon>Harpacticidae</taxon>
        <taxon>Tigriopus</taxon>
    </lineage>
</organism>
<evidence type="ECO:0000256" key="6">
    <source>
        <dbReference type="ARBA" id="ARBA00023212"/>
    </source>
</evidence>
<reference evidence="11 12" key="1">
    <citation type="journal article" date="2018" name="Nat. Ecol. Evol.">
        <title>Genomic signatures of mitonuclear coevolution across populations of Tigriopus californicus.</title>
        <authorList>
            <person name="Barreto F.S."/>
            <person name="Watson E.T."/>
            <person name="Lima T.G."/>
            <person name="Willett C.S."/>
            <person name="Edmands S."/>
            <person name="Li W."/>
            <person name="Burton R.S."/>
        </authorList>
    </citation>
    <scope>NUCLEOTIDE SEQUENCE [LARGE SCALE GENOMIC DNA]</scope>
    <source>
        <strain evidence="11 12">San Diego</strain>
    </source>
</reference>
<keyword evidence="3" id="KW-0963">Cytoplasm</keyword>
<sequence>MPPRDGQGSEGPGLSPAHWDWIRSVSENESGSLEQTEDADKLWPLIQDVDEGQIDEEHLRWIFKASRRLLGHQKNVLLRKEKESKKKSREMEKRIKQLEKRSAGEIDEDTALEDLRRTEEDLRSAEREIQDLERTVGLERVEKDDLEAKVKRVKDENQELKREIVGLKEAVGSISAVNDSEVDDREDAQRAKILEDEIRLKNKHIHQLIQDIEETEKEMGLYQDKVVELKDQLTNATKEINGMANAYNQTQEMAQGFNDLVESLQSENNRLRTLLEEYHGEKKQWEMKETEIKDELEKRVEESMKILEEKEATIEELTARLNQKQGKRPSVDFNGEEDQPKNASILSRALLEREEQIEKLKDELSRAAGDLAMSSEIISKLKGPKDNQVDPLEQMLLQVRGELHQAEERISELVEDVKDAQETAQDKTEELMDIVAKMRAYERGEYGLEQALDEIKAFKRQLKLRDKQIRELTHMTNELQHKSGQINEENQDLREQLGLGPRSSSSKTDEDDQAKPLEYRAPPYKALMQVMQKDIERLEEERIQLKCENRKLARQLGHKAADLMLDPDDLKAVQDYATALRQRRFGLESNLEDVLKTRQEVMDAQRDVDSYKDKINGLEHDALEMRNKFENLMEENDNLRRSLQEVLESIRTQDAQSDVKIQSESLEQVIAILDARHLWGNYHPAMGLKAKIERLEGMNTELRDQLRKARIDEDKALIQVQKMTLLHDDMTERLEQLESRGVCLLEDIGQKASLESRRKSISALSPTGSLFSGGVAPELAGKLNSQLLQVLHQLNTKEELIKSLEDDVGKISRQMGVAKHQMGLLYEEYHDKKTEWAKERKDQANKIALLEESLESAKVRTEEYDRQLQVIKLGGPDSVSKMADTARSVILLKSNEAIMIRRYKAMEESEDIHRKECTRLREDMVKAENAIIERVGLLQRYKDMASFKIEALQRQLAESVPSAHLDAANREFADVTAKYRDLLQKQKDQTMHERHNQELQLKISHLISDKERFGQELQSTKEKILSLDSVVKTLSCEGNPQGIEHQIESLSNQLVTLEMKEMNERQKAQHADAQMKLAKSQAHELEKRLEMVEAKFSEVTRSNMELQRTERELRDQIVTSIPVDQFNQLKKKTESLEASENELKIERDKLREVAEIARNQIQLFETKKIGENLELEALRHEVIDLQTQTDEKVLIGKLHRQIIALQMKENEFLLRNKTLEGKISRLESQLFRLNKRADEKEDLAIQVRSQAQIRAKTLCKVIQDLRRQFSGSIPLSKQEKITKIILEMNEEKTKLHSLLKSAENKANEAEITAEELNVKLEGVDELLATLKRGAKTNQILDWKQRMEELRLRDLRSRRCADQWKEEVEFLANTNRSQSIKIEQMEEEIVRLENQMEQRQLDWESQEVELEALDNAFDTKNRRQSIVDGADSNGTPNPDLPLAKQLEHSMSSMRRYQQVVEDYKGKLGESRKTVEEVQRKLRDTESQVNAKDRIINDLRLQVPASVDRALAVASVSGSSGLSNSLNQDYESKQALNIAQSIVTSLRARLEQKEETLTRYENLLKQTREDSASDLKRRLGEITTLQISIRNQTQAFNELKKASMLNASLSVNQPSSSVIGQQSSRINELEDEIKELQASLTDLANQLVSARSDGDKHQRIANTRLKELEEMKENAAIEKQMLKHSAKQDADQLRSELNVFKQENLMLKDDISNLKEAQAKAPSAIMKSLVEKLRNDLAEKEKKQKSMARAITDLKQELLDAAGEGPSSLSDRSKAPENTEIYLLKKKLDEFTIKNEKMHKQISEMRSKETSLQNQIKVLKEELARKSTALQKLKEAKGSDGGGPGKVRFKSPEKESEELRLKIRSLEDRLKAMNQAEKPLEDAKGDDRALKNIEEVTRWDERKKWEHKVEQVKKKLAVSEDELSKLNKANSSLKEIISRLEREKLTLESKAKAAAKASPDKSKLSLLEKENQTLKEKITKLKHQELMNEQQGLETMKLRNKFLQERIESQERKISALALTKKAGGSSAVLMKEIEKIQDREKECQKQRLKLEEDNLKMKLKLEELSTPRLREAKEKLATLLLQQSEHKEVKEPLEQIRDLLGSAQVKEDKKIVKNQNTKEMKALLGEVEKLKAINEQLLGKITERDEKIGILQNSQKHPPQKLEVVKDEDKLINMEYVRQIEADLKRKSDLLSEVKVLLKNAADRERRQLSDLENLKLRMKLILETDPKTPSEILAKELRQTRLTVDRLQCEKRELEHQLQSSKST</sequence>
<keyword evidence="6" id="KW-0206">Cytoskeleton</keyword>
<feature type="coiled-coil region" evidence="8">
    <location>
        <begin position="1216"/>
        <end position="1243"/>
    </location>
</feature>
<feature type="coiled-coil region" evidence="8">
    <location>
        <begin position="594"/>
        <end position="649"/>
    </location>
</feature>
<feature type="region of interest" description="Disordered" evidence="9">
    <location>
        <begin position="1833"/>
        <end position="1853"/>
    </location>
</feature>
<evidence type="ECO:0000256" key="9">
    <source>
        <dbReference type="SAM" id="MobiDB-lite"/>
    </source>
</evidence>
<keyword evidence="5 8" id="KW-0175">Coiled coil</keyword>
<feature type="coiled-coil region" evidence="8">
    <location>
        <begin position="81"/>
        <end position="170"/>
    </location>
</feature>
<dbReference type="OMA" id="RIEMQQR"/>
<feature type="region of interest" description="Disordered" evidence="9">
    <location>
        <begin position="322"/>
        <end position="341"/>
    </location>
</feature>
<feature type="coiled-coil region" evidence="8">
    <location>
        <begin position="2194"/>
        <end position="2264"/>
    </location>
</feature>
<proteinExistence type="predicted"/>
<feature type="coiled-coil region" evidence="8">
    <location>
        <begin position="1617"/>
        <end position="1755"/>
    </location>
</feature>
<dbReference type="Proteomes" id="UP000318571">
    <property type="component" value="Chromosome 8"/>
</dbReference>
<keyword evidence="7" id="KW-0966">Cell projection</keyword>
<dbReference type="GO" id="GO:0034451">
    <property type="term" value="C:centriolar satellite"/>
    <property type="evidence" value="ECO:0007669"/>
    <property type="project" value="TreeGrafter"/>
</dbReference>
<dbReference type="GO" id="GO:0097711">
    <property type="term" value="P:ciliary basal body-plasma membrane docking"/>
    <property type="evidence" value="ECO:0007669"/>
    <property type="project" value="TreeGrafter"/>
</dbReference>
<dbReference type="PANTHER" id="PTHR18879:SF20">
    <property type="entry name" value="CENTROSOMAL PROTEIN OF 290 KDA"/>
    <property type="match status" value="1"/>
</dbReference>
<gene>
    <name evidence="11" type="ORF">TCAL_01502</name>
</gene>
<evidence type="ECO:0000313" key="12">
    <source>
        <dbReference type="Proteomes" id="UP000318571"/>
    </source>
</evidence>